<dbReference type="EMBL" id="JAGFBR010000004">
    <property type="protein sequence ID" value="KAH0467830.1"/>
    <property type="molecule type" value="Genomic_DNA"/>
</dbReference>
<dbReference type="GO" id="GO:0046872">
    <property type="term" value="F:metal ion binding"/>
    <property type="evidence" value="ECO:0007669"/>
    <property type="project" value="UniProtKB-KW"/>
</dbReference>
<protein>
    <submittedName>
        <fullName evidence="2">Uncharacterized protein</fullName>
    </submittedName>
</protein>
<name>A0AAV7HI75_DENCH</name>
<keyword evidence="1" id="KW-0479">Metal-binding</keyword>
<dbReference type="PANTHER" id="PTHR45868">
    <property type="entry name" value="HEAVY METAL-ASSOCIATED ISOPRENYLATED PLANT PROTEIN 33-RELATED"/>
    <property type="match status" value="1"/>
</dbReference>
<evidence type="ECO:0000313" key="2">
    <source>
        <dbReference type="EMBL" id="KAH0467830.1"/>
    </source>
</evidence>
<gene>
    <name evidence="2" type="ORF">IEQ34_002863</name>
</gene>
<keyword evidence="3" id="KW-1185">Reference proteome</keyword>
<organism evidence="2 3">
    <name type="scientific">Dendrobium chrysotoxum</name>
    <name type="common">Orchid</name>
    <dbReference type="NCBI Taxonomy" id="161865"/>
    <lineage>
        <taxon>Eukaryota</taxon>
        <taxon>Viridiplantae</taxon>
        <taxon>Streptophyta</taxon>
        <taxon>Embryophyta</taxon>
        <taxon>Tracheophyta</taxon>
        <taxon>Spermatophyta</taxon>
        <taxon>Magnoliopsida</taxon>
        <taxon>Liliopsida</taxon>
        <taxon>Asparagales</taxon>
        <taxon>Orchidaceae</taxon>
        <taxon>Epidendroideae</taxon>
        <taxon>Malaxideae</taxon>
        <taxon>Dendrobiinae</taxon>
        <taxon>Dendrobium</taxon>
    </lineage>
</organism>
<accession>A0AAV7HI75</accession>
<reference evidence="2 3" key="1">
    <citation type="journal article" date="2021" name="Hortic Res">
        <title>Chromosome-scale assembly of the Dendrobium chrysotoxum genome enhances the understanding of orchid evolution.</title>
        <authorList>
            <person name="Zhang Y."/>
            <person name="Zhang G.Q."/>
            <person name="Zhang D."/>
            <person name="Liu X.D."/>
            <person name="Xu X.Y."/>
            <person name="Sun W.H."/>
            <person name="Yu X."/>
            <person name="Zhu X."/>
            <person name="Wang Z.W."/>
            <person name="Zhao X."/>
            <person name="Zhong W.Y."/>
            <person name="Chen H."/>
            <person name="Yin W.L."/>
            <person name="Huang T."/>
            <person name="Niu S.C."/>
            <person name="Liu Z.J."/>
        </authorList>
    </citation>
    <scope>NUCLEOTIDE SEQUENCE [LARGE SCALE GENOMIC DNA]</scope>
    <source>
        <strain evidence="2">Lindl</strain>
    </source>
</reference>
<evidence type="ECO:0000256" key="1">
    <source>
        <dbReference type="ARBA" id="ARBA00022723"/>
    </source>
</evidence>
<dbReference type="AlphaFoldDB" id="A0AAV7HI75"/>
<dbReference type="PANTHER" id="PTHR45868:SF93">
    <property type="entry name" value="OS12G0144600 PROTEIN"/>
    <property type="match status" value="1"/>
</dbReference>
<proteinExistence type="predicted"/>
<sequence length="82" mass="9218">MMNLSLFSLEIVYGVYTIAIDAEHRKGTITGNIDPSTLIKKFRKSRKHAEIYAAKKNNNIESHHLPKLPIDTAKGQKTPSII</sequence>
<dbReference type="Proteomes" id="UP000775213">
    <property type="component" value="Unassembled WGS sequence"/>
</dbReference>
<dbReference type="Gene3D" id="3.30.70.100">
    <property type="match status" value="1"/>
</dbReference>
<comment type="caution">
    <text evidence="2">The sequence shown here is derived from an EMBL/GenBank/DDBJ whole genome shotgun (WGS) entry which is preliminary data.</text>
</comment>
<evidence type="ECO:0000313" key="3">
    <source>
        <dbReference type="Proteomes" id="UP000775213"/>
    </source>
</evidence>